<feature type="non-terminal residue" evidence="4">
    <location>
        <position position="1"/>
    </location>
</feature>
<feature type="domain" description="Serine-threonine/tyrosine-protein kinase catalytic" evidence="3">
    <location>
        <begin position="66"/>
        <end position="105"/>
    </location>
</feature>
<dbReference type="AlphaFoldDB" id="A0A820NTB9"/>
<proteinExistence type="predicted"/>
<reference evidence="4" key="1">
    <citation type="submission" date="2021-02" db="EMBL/GenBank/DDBJ databases">
        <authorList>
            <person name="Nowell W R."/>
        </authorList>
    </citation>
    <scope>NUCLEOTIDE SEQUENCE</scope>
</reference>
<name>A0A820NTB9_9BILA</name>
<keyword evidence="1" id="KW-0067">ATP-binding</keyword>
<organism evidence="4 5">
    <name type="scientific">Adineta steineri</name>
    <dbReference type="NCBI Taxonomy" id="433720"/>
    <lineage>
        <taxon>Eukaryota</taxon>
        <taxon>Metazoa</taxon>
        <taxon>Spiralia</taxon>
        <taxon>Gnathifera</taxon>
        <taxon>Rotifera</taxon>
        <taxon>Eurotatoria</taxon>
        <taxon>Bdelloidea</taxon>
        <taxon>Adinetida</taxon>
        <taxon>Adinetidae</taxon>
        <taxon>Adineta</taxon>
    </lineage>
</organism>
<dbReference type="InterPro" id="IPR011009">
    <property type="entry name" value="Kinase-like_dom_sf"/>
</dbReference>
<dbReference type="EMBL" id="CAJOAY010026800">
    <property type="protein sequence ID" value="CAF4393564.1"/>
    <property type="molecule type" value="Genomic_DNA"/>
</dbReference>
<gene>
    <name evidence="4" type="ORF">OKA104_LOCUS51015</name>
</gene>
<feature type="compositionally biased region" description="Acidic residues" evidence="2">
    <location>
        <begin position="38"/>
        <end position="47"/>
    </location>
</feature>
<dbReference type="GO" id="GO:0005524">
    <property type="term" value="F:ATP binding"/>
    <property type="evidence" value="ECO:0007669"/>
    <property type="project" value="UniProtKB-UniRule"/>
</dbReference>
<feature type="region of interest" description="Disordered" evidence="2">
    <location>
        <begin position="32"/>
        <end position="52"/>
    </location>
</feature>
<feature type="region of interest" description="Disordered" evidence="2">
    <location>
        <begin position="1"/>
        <end position="20"/>
    </location>
</feature>
<feature type="binding site" evidence="1">
    <location>
        <position position="98"/>
    </location>
    <ligand>
        <name>ATP</name>
        <dbReference type="ChEBI" id="CHEBI:30616"/>
    </ligand>
</feature>
<dbReference type="InterPro" id="IPR001245">
    <property type="entry name" value="Ser-Thr/Tyr_kinase_cat_dom"/>
</dbReference>
<evidence type="ECO:0000313" key="5">
    <source>
        <dbReference type="Proteomes" id="UP000663881"/>
    </source>
</evidence>
<dbReference type="GO" id="GO:0004672">
    <property type="term" value="F:protein kinase activity"/>
    <property type="evidence" value="ECO:0007669"/>
    <property type="project" value="InterPro"/>
</dbReference>
<evidence type="ECO:0000313" key="4">
    <source>
        <dbReference type="EMBL" id="CAF4393564.1"/>
    </source>
</evidence>
<accession>A0A820NTB9</accession>
<dbReference type="Pfam" id="PF07714">
    <property type="entry name" value="PK_Tyr_Ser-Thr"/>
    <property type="match status" value="1"/>
</dbReference>
<sequence length="109" mass="11990">MDDQQSTAAAAATKGPMSSAFLTPHSSDFAYYHRSNGVDDDDDDNDSNGDYADVLSSEYQIDRKQIQMIDSLGNGQFGEVYRGILRTDQQLEINIAIKTCKLQDSATTD</sequence>
<keyword evidence="1" id="KW-0547">Nucleotide-binding</keyword>
<protein>
    <recommendedName>
        <fullName evidence="3">Serine-threonine/tyrosine-protein kinase catalytic domain-containing protein</fullName>
    </recommendedName>
</protein>
<comment type="caution">
    <text evidence="4">The sequence shown here is derived from an EMBL/GenBank/DDBJ whole genome shotgun (WGS) entry which is preliminary data.</text>
</comment>
<dbReference type="Proteomes" id="UP000663881">
    <property type="component" value="Unassembled WGS sequence"/>
</dbReference>
<dbReference type="InterPro" id="IPR017441">
    <property type="entry name" value="Protein_kinase_ATP_BS"/>
</dbReference>
<dbReference type="SUPFAM" id="SSF56112">
    <property type="entry name" value="Protein kinase-like (PK-like)"/>
    <property type="match status" value="1"/>
</dbReference>
<evidence type="ECO:0000256" key="1">
    <source>
        <dbReference type="PROSITE-ProRule" id="PRU10141"/>
    </source>
</evidence>
<dbReference type="Gene3D" id="3.30.200.20">
    <property type="entry name" value="Phosphorylase Kinase, domain 1"/>
    <property type="match status" value="1"/>
</dbReference>
<evidence type="ECO:0000259" key="3">
    <source>
        <dbReference type="Pfam" id="PF07714"/>
    </source>
</evidence>
<dbReference type="PROSITE" id="PS00107">
    <property type="entry name" value="PROTEIN_KINASE_ATP"/>
    <property type="match status" value="1"/>
</dbReference>
<evidence type="ECO:0000256" key="2">
    <source>
        <dbReference type="SAM" id="MobiDB-lite"/>
    </source>
</evidence>